<feature type="coiled-coil region" evidence="4">
    <location>
        <begin position="255"/>
        <end position="282"/>
    </location>
</feature>
<evidence type="ECO:0000256" key="2">
    <source>
        <dbReference type="ARBA" id="ARBA00023125"/>
    </source>
</evidence>
<evidence type="ECO:0000256" key="4">
    <source>
        <dbReference type="SAM" id="Coils"/>
    </source>
</evidence>
<dbReference type="GO" id="GO:0003700">
    <property type="term" value="F:DNA-binding transcription factor activity"/>
    <property type="evidence" value="ECO:0007669"/>
    <property type="project" value="InterPro"/>
</dbReference>
<dbReference type="GO" id="GO:0097367">
    <property type="term" value="F:carbohydrate derivative binding"/>
    <property type="evidence" value="ECO:0007669"/>
    <property type="project" value="InterPro"/>
</dbReference>
<sequence length="291" mass="32640">MNVFQYIKQNFDSFTESEKLIAEYLLNNKKSIIGVSAKEIGDATNTSAPTVVRFSKKIGFDSLNEMKLQLSVNLQSDDDSEDFEYLHSNLSTTNIIRGVKSSIDSIMNQTLGVLKEEELEKAIEALNEANNIYIYSVGVSSLVGMDFYYKLSRINKRCIAHNDTHLQLTSSALMEKNDVAVAISYSGETKEVLKCVENARMEGVKVISITKASIDNTLAGLSDIVLRVPFVEKSLREGAMSSRISQLAIIDMLFLGMARTNLKEVEDKLRATRKAVEDFKVKDKKYDYIKL</sequence>
<dbReference type="CDD" id="cd05013">
    <property type="entry name" value="SIS_RpiR"/>
    <property type="match status" value="1"/>
</dbReference>
<dbReference type="InterPro" id="IPR035472">
    <property type="entry name" value="RpiR-like_SIS"/>
</dbReference>
<dbReference type="RefSeq" id="WP_080023943.1">
    <property type="nucleotide sequence ID" value="NZ_LTAY01000081.1"/>
</dbReference>
<dbReference type="Pfam" id="PF01418">
    <property type="entry name" value="HTH_6"/>
    <property type="match status" value="1"/>
</dbReference>
<organism evidence="7 8">
    <name type="scientific">Clostridium thermobutyricum DSM 4928</name>
    <dbReference type="NCBI Taxonomy" id="1121339"/>
    <lineage>
        <taxon>Bacteria</taxon>
        <taxon>Bacillati</taxon>
        <taxon>Bacillota</taxon>
        <taxon>Clostridia</taxon>
        <taxon>Eubacteriales</taxon>
        <taxon>Clostridiaceae</taxon>
        <taxon>Clostridium</taxon>
    </lineage>
</organism>
<gene>
    <name evidence="7" type="primary">murR_2</name>
    <name evidence="7" type="ORF">CLTHE_27590</name>
</gene>
<comment type="caution">
    <text evidence="7">The sequence shown here is derived from an EMBL/GenBank/DDBJ whole genome shotgun (WGS) entry which is preliminary data.</text>
</comment>
<dbReference type="OrthoDB" id="3684496at2"/>
<dbReference type="EMBL" id="LTAY01000081">
    <property type="protein sequence ID" value="OPX46538.1"/>
    <property type="molecule type" value="Genomic_DNA"/>
</dbReference>
<keyword evidence="2" id="KW-0238">DNA-binding</keyword>
<dbReference type="PANTHER" id="PTHR30514:SF1">
    <property type="entry name" value="HTH-TYPE TRANSCRIPTIONAL REGULATOR HEXR-RELATED"/>
    <property type="match status" value="1"/>
</dbReference>
<dbReference type="SUPFAM" id="SSF53697">
    <property type="entry name" value="SIS domain"/>
    <property type="match status" value="1"/>
</dbReference>
<dbReference type="InterPro" id="IPR009057">
    <property type="entry name" value="Homeodomain-like_sf"/>
</dbReference>
<dbReference type="Proteomes" id="UP000191448">
    <property type="component" value="Unassembled WGS sequence"/>
</dbReference>
<protein>
    <submittedName>
        <fullName evidence="7">HTH-type transcriptional regulator MurR</fullName>
    </submittedName>
</protein>
<dbReference type="Gene3D" id="3.40.50.10490">
    <property type="entry name" value="Glucose-6-phosphate isomerase like protein, domain 1"/>
    <property type="match status" value="1"/>
</dbReference>
<evidence type="ECO:0000256" key="3">
    <source>
        <dbReference type="ARBA" id="ARBA00023163"/>
    </source>
</evidence>
<dbReference type="InterPro" id="IPR001347">
    <property type="entry name" value="SIS_dom"/>
</dbReference>
<evidence type="ECO:0000313" key="8">
    <source>
        <dbReference type="Proteomes" id="UP000191448"/>
    </source>
</evidence>
<reference evidence="7 8" key="1">
    <citation type="submission" date="2016-02" db="EMBL/GenBank/DDBJ databases">
        <title>Genome sequence of Clostridium thermobutyricum DSM 4928.</title>
        <authorList>
            <person name="Poehlein A."/>
            <person name="Daniel R."/>
        </authorList>
    </citation>
    <scope>NUCLEOTIDE SEQUENCE [LARGE SCALE GENOMIC DNA]</scope>
    <source>
        <strain evidence="7 8">DSM 4928</strain>
    </source>
</reference>
<dbReference type="GO" id="GO:0003677">
    <property type="term" value="F:DNA binding"/>
    <property type="evidence" value="ECO:0007669"/>
    <property type="project" value="UniProtKB-KW"/>
</dbReference>
<evidence type="ECO:0000313" key="7">
    <source>
        <dbReference type="EMBL" id="OPX46538.1"/>
    </source>
</evidence>
<dbReference type="Pfam" id="PF01380">
    <property type="entry name" value="SIS"/>
    <property type="match status" value="1"/>
</dbReference>
<feature type="domain" description="HTH rpiR-type" evidence="5">
    <location>
        <begin position="1"/>
        <end position="77"/>
    </location>
</feature>
<keyword evidence="3" id="KW-0804">Transcription</keyword>
<dbReference type="Gene3D" id="1.10.10.10">
    <property type="entry name" value="Winged helix-like DNA-binding domain superfamily/Winged helix DNA-binding domain"/>
    <property type="match status" value="1"/>
</dbReference>
<dbReference type="InterPro" id="IPR046348">
    <property type="entry name" value="SIS_dom_sf"/>
</dbReference>
<dbReference type="GO" id="GO:1901135">
    <property type="term" value="P:carbohydrate derivative metabolic process"/>
    <property type="evidence" value="ECO:0007669"/>
    <property type="project" value="InterPro"/>
</dbReference>
<dbReference type="PANTHER" id="PTHR30514">
    <property type="entry name" value="GLUCOKINASE"/>
    <property type="match status" value="1"/>
</dbReference>
<evidence type="ECO:0000259" key="6">
    <source>
        <dbReference type="PROSITE" id="PS51464"/>
    </source>
</evidence>
<proteinExistence type="predicted"/>
<keyword evidence="4" id="KW-0175">Coiled coil</keyword>
<dbReference type="SUPFAM" id="SSF46689">
    <property type="entry name" value="Homeodomain-like"/>
    <property type="match status" value="1"/>
</dbReference>
<keyword evidence="1" id="KW-0805">Transcription regulation</keyword>
<accession>A0A1V4SRM2</accession>
<dbReference type="AlphaFoldDB" id="A0A1V4SRM2"/>
<evidence type="ECO:0000256" key="1">
    <source>
        <dbReference type="ARBA" id="ARBA00023015"/>
    </source>
</evidence>
<feature type="domain" description="SIS" evidence="6">
    <location>
        <begin position="122"/>
        <end position="263"/>
    </location>
</feature>
<dbReference type="InterPro" id="IPR000281">
    <property type="entry name" value="HTH_RpiR"/>
</dbReference>
<dbReference type="PROSITE" id="PS51464">
    <property type="entry name" value="SIS"/>
    <property type="match status" value="1"/>
</dbReference>
<evidence type="ECO:0000259" key="5">
    <source>
        <dbReference type="PROSITE" id="PS51071"/>
    </source>
</evidence>
<name>A0A1V4SRM2_9CLOT</name>
<dbReference type="InterPro" id="IPR047640">
    <property type="entry name" value="RpiR-like"/>
</dbReference>
<dbReference type="PROSITE" id="PS51071">
    <property type="entry name" value="HTH_RPIR"/>
    <property type="match status" value="1"/>
</dbReference>
<dbReference type="InterPro" id="IPR036388">
    <property type="entry name" value="WH-like_DNA-bd_sf"/>
</dbReference>